<dbReference type="EMBL" id="KP085586">
    <property type="protein sequence ID" value="AIZ95093.1"/>
    <property type="molecule type" value="Genomic_DNA"/>
</dbReference>
<keyword evidence="2" id="KW-1185">Reference proteome</keyword>
<reference evidence="2" key="1">
    <citation type="submission" date="2014-10" db="EMBL/GenBank/DDBJ databases">
        <title>Characterization and complete genome sequence of the Shigella flexneri bacteriophage pSf-2.</title>
        <authorList>
            <person name="Jun J.W."/>
            <person name="Park S.C."/>
        </authorList>
    </citation>
    <scope>NUCLEOTIDE SEQUENCE [LARGE SCALE GENOMIC DNA]</scope>
</reference>
<reference evidence="1 2" key="2">
    <citation type="journal article" date="2016" name="Curr. Microbiol.">
        <title>Isolation and Comparative Genomic Analysis of T1-Like Shigella Bacteriophage pSf-2.</title>
        <authorList>
            <person name="Jun J.W."/>
            <person name="Kim H.J."/>
            <person name="Yun S.K."/>
            <person name="Chai J.Y."/>
            <person name="Lee B.C."/>
            <person name="Park S.C."/>
        </authorList>
    </citation>
    <scope>NUCLEOTIDE SEQUENCE [LARGE SCALE GENOMIC DNA]</scope>
</reference>
<evidence type="ECO:0000313" key="1">
    <source>
        <dbReference type="EMBL" id="AIZ95093.1"/>
    </source>
</evidence>
<organism evidence="1 2">
    <name type="scientific">Shigella phage pSf-2</name>
    <dbReference type="NCBI Taxonomy" id="1572702"/>
    <lineage>
        <taxon>Viruses</taxon>
        <taxon>Duplodnaviria</taxon>
        <taxon>Heunggongvirae</taxon>
        <taxon>Uroviricota</taxon>
        <taxon>Caudoviricetes</taxon>
        <taxon>Drexlerviridae</taxon>
        <taxon>Tunavirinae</taxon>
        <taxon>Tunavirus</taxon>
        <taxon>Tunavirus PSf2</taxon>
    </lineage>
</organism>
<dbReference type="GeneID" id="22807794"/>
<name>A0A0A7NRW2_9CAUD</name>
<dbReference type="Proteomes" id="UP000030926">
    <property type="component" value="Segment"/>
</dbReference>
<protein>
    <submittedName>
        <fullName evidence="1">Uncharacterized protein</fullName>
    </submittedName>
</protein>
<accession>A0A0A7NRW2</accession>
<sequence length="106" mass="11866">MFKPLTEEGRKVIGKQKENIKKIADALIGKRSIKINLDTVGPGYFTKGFDESVVRLNAGMLVGKLREISGQDLKFLKVEGNILEIENLTTPKTEGWKITDVEFTVE</sequence>
<dbReference type="RefSeq" id="YP_009113006.1">
    <property type="nucleotide sequence ID" value="NC_026010.1"/>
</dbReference>
<gene>
    <name evidence="1" type="ORF">pSf2_068</name>
</gene>
<proteinExistence type="predicted"/>
<evidence type="ECO:0000313" key="2">
    <source>
        <dbReference type="Proteomes" id="UP000030926"/>
    </source>
</evidence>
<dbReference type="KEGG" id="vg:22807794"/>
<dbReference type="OrthoDB" id="25683at10239"/>